<dbReference type="NCBIfam" id="TIGR01307">
    <property type="entry name" value="pgm_bpd_ind"/>
    <property type="match status" value="1"/>
</dbReference>
<accession>A0A6B0VS49</accession>
<dbReference type="PANTHER" id="PTHR31637:SF0">
    <property type="entry name" value="2,3-BISPHOSPHOGLYCERATE-INDEPENDENT PHOSPHOGLYCERATE MUTASE"/>
    <property type="match status" value="1"/>
</dbReference>
<feature type="binding site" evidence="7 11">
    <location>
        <position position="437"/>
    </location>
    <ligand>
        <name>Mn(2+)</name>
        <dbReference type="ChEBI" id="CHEBI:29035"/>
        <label>2</label>
    </ligand>
</feature>
<feature type="binding site" evidence="7 10">
    <location>
        <position position="187"/>
    </location>
    <ligand>
        <name>substrate</name>
    </ligand>
</feature>
<dbReference type="Proteomes" id="UP000434101">
    <property type="component" value="Unassembled WGS sequence"/>
</dbReference>
<feature type="binding site" evidence="7 10">
    <location>
        <begin position="253"/>
        <end position="256"/>
    </location>
    <ligand>
        <name>substrate</name>
    </ligand>
</feature>
<proteinExistence type="inferred from homology"/>
<dbReference type="PIRSF" id="PIRSF001492">
    <property type="entry name" value="IPGAM"/>
    <property type="match status" value="1"/>
</dbReference>
<keyword evidence="4 7" id="KW-0324">Glycolysis</keyword>
<dbReference type="GO" id="GO:0030145">
    <property type="term" value="F:manganese ion binding"/>
    <property type="evidence" value="ECO:0007669"/>
    <property type="project" value="UniProtKB-UniRule"/>
</dbReference>
<evidence type="ECO:0000256" key="7">
    <source>
        <dbReference type="HAMAP-Rule" id="MF_01038"/>
    </source>
</evidence>
<reference evidence="14 15" key="1">
    <citation type="submission" date="2020-01" db="EMBL/GenBank/DDBJ databases">
        <title>Natronorubrum sp. JWXQ-INN 674 isolated from Inner Mongolia Autonomous Region of China.</title>
        <authorList>
            <person name="Xue Q."/>
        </authorList>
    </citation>
    <scope>NUCLEOTIDE SEQUENCE [LARGE SCALE GENOMIC DNA]</scope>
    <source>
        <strain evidence="14 15">JWXQ-INN-674</strain>
    </source>
</reference>
<feature type="binding site" evidence="7 11">
    <location>
        <position position="454"/>
    </location>
    <ligand>
        <name>Mn(2+)</name>
        <dbReference type="ChEBI" id="CHEBI:29035"/>
        <label>1</label>
    </ligand>
</feature>
<comment type="caution">
    <text evidence="14">The sequence shown here is derived from an EMBL/GenBank/DDBJ whole genome shotgun (WGS) entry which is preliminary data.</text>
</comment>
<feature type="binding site" evidence="7 11">
    <location>
        <position position="396"/>
    </location>
    <ligand>
        <name>Mn(2+)</name>
        <dbReference type="ChEBI" id="CHEBI:29035"/>
        <label>1</label>
    </ligand>
</feature>
<evidence type="ECO:0000259" key="13">
    <source>
        <dbReference type="Pfam" id="PF06415"/>
    </source>
</evidence>
<evidence type="ECO:0000256" key="11">
    <source>
        <dbReference type="PIRSR" id="PIRSR001492-3"/>
    </source>
</evidence>
<dbReference type="AlphaFoldDB" id="A0A6B0VS49"/>
<feature type="binding site" evidence="7 11">
    <location>
        <position position="400"/>
    </location>
    <ligand>
        <name>Mn(2+)</name>
        <dbReference type="ChEBI" id="CHEBI:29035"/>
        <label>1</label>
    </ligand>
</feature>
<comment type="function">
    <text evidence="7">Catalyzes the interconversion of 2-phosphoglycerate and 3-phosphoglycerate.</text>
</comment>
<feature type="domain" description="BPG-independent PGAM N-terminal" evidence="13">
    <location>
        <begin position="79"/>
        <end position="293"/>
    </location>
</feature>
<organism evidence="14 15">
    <name type="scientific">Natronorubrum halalkaliphilum</name>
    <dbReference type="NCBI Taxonomy" id="2691917"/>
    <lineage>
        <taxon>Archaea</taxon>
        <taxon>Methanobacteriati</taxon>
        <taxon>Methanobacteriota</taxon>
        <taxon>Stenosarchaea group</taxon>
        <taxon>Halobacteria</taxon>
        <taxon>Halobacteriales</taxon>
        <taxon>Natrialbaceae</taxon>
        <taxon>Natronorubrum</taxon>
    </lineage>
</organism>
<dbReference type="OrthoDB" id="146005at2157"/>
<evidence type="ECO:0000256" key="2">
    <source>
        <dbReference type="ARBA" id="ARBA00008819"/>
    </source>
</evidence>
<feature type="binding site" evidence="7 10">
    <location>
        <position position="120"/>
    </location>
    <ligand>
        <name>substrate</name>
    </ligand>
</feature>
<dbReference type="Pfam" id="PF01676">
    <property type="entry name" value="Metalloenzyme"/>
    <property type="match status" value="1"/>
</dbReference>
<dbReference type="UniPathway" id="UPA00109">
    <property type="reaction ID" value="UER00186"/>
</dbReference>
<dbReference type="EMBL" id="WUYX01000053">
    <property type="protein sequence ID" value="MXV63602.1"/>
    <property type="molecule type" value="Genomic_DNA"/>
</dbReference>
<dbReference type="FunFam" id="3.40.1450.10:FF:000002">
    <property type="entry name" value="2,3-bisphosphoglycerate-independent phosphoglycerate mutase"/>
    <property type="match status" value="1"/>
</dbReference>
<feature type="binding site" evidence="7 10">
    <location>
        <position position="329"/>
    </location>
    <ligand>
        <name>substrate</name>
    </ligand>
</feature>
<feature type="binding site" evidence="7 10">
    <location>
        <begin position="149"/>
        <end position="150"/>
    </location>
    <ligand>
        <name>substrate</name>
    </ligand>
</feature>
<feature type="binding site" evidence="7 11">
    <location>
        <position position="59"/>
    </location>
    <ligand>
        <name>Mn(2+)</name>
        <dbReference type="ChEBI" id="CHEBI:29035"/>
        <label>2</label>
    </ligand>
</feature>
<dbReference type="Pfam" id="PF06415">
    <property type="entry name" value="iPGM_N"/>
    <property type="match status" value="1"/>
</dbReference>
<evidence type="ECO:0000313" key="14">
    <source>
        <dbReference type="EMBL" id="MXV63602.1"/>
    </source>
</evidence>
<evidence type="ECO:0000256" key="10">
    <source>
        <dbReference type="PIRSR" id="PIRSR001492-2"/>
    </source>
</evidence>
<dbReference type="CDD" id="cd16010">
    <property type="entry name" value="iPGM"/>
    <property type="match status" value="1"/>
</dbReference>
<dbReference type="SUPFAM" id="SSF53649">
    <property type="entry name" value="Alkaline phosphatase-like"/>
    <property type="match status" value="1"/>
</dbReference>
<dbReference type="InterPro" id="IPR011258">
    <property type="entry name" value="BPG-indep_PGM_N"/>
</dbReference>
<dbReference type="SUPFAM" id="SSF64158">
    <property type="entry name" value="2,3-Bisphosphoglycerate-independent phosphoglycerate mutase, substrate-binding domain"/>
    <property type="match status" value="1"/>
</dbReference>
<feature type="domain" description="Metalloenzyme" evidence="12">
    <location>
        <begin position="2"/>
        <end position="495"/>
    </location>
</feature>
<dbReference type="RefSeq" id="WP_160066409.1">
    <property type="nucleotide sequence ID" value="NZ_WUYX01000053.1"/>
</dbReference>
<evidence type="ECO:0000256" key="6">
    <source>
        <dbReference type="ARBA" id="ARBA00023235"/>
    </source>
</evidence>
<evidence type="ECO:0000313" key="15">
    <source>
        <dbReference type="Proteomes" id="UP000434101"/>
    </source>
</evidence>
<protein>
    <recommendedName>
        <fullName evidence="7 8">2,3-bisphosphoglycerate-independent phosphoglycerate mutase</fullName>
        <shortName evidence="7">BPG-independent PGAM</shortName>
        <shortName evidence="7">Phosphoglyceromutase</shortName>
        <shortName evidence="7">iPGM</shortName>
        <ecNumber evidence="7 8">5.4.2.12</ecNumber>
    </recommendedName>
</protein>
<comment type="pathway">
    <text evidence="1 7">Carbohydrate degradation; glycolysis; pyruvate from D-glyceraldehyde 3-phosphate: step 3/5.</text>
</comment>
<keyword evidence="6 7" id="KW-0413">Isomerase</keyword>
<keyword evidence="15" id="KW-1185">Reference proteome</keyword>
<feature type="active site" description="Phosphoserine intermediate" evidence="7 9">
    <location>
        <position position="59"/>
    </location>
</feature>
<keyword evidence="5 7" id="KW-0464">Manganese</keyword>
<feature type="binding site" evidence="7 11">
    <location>
        <position position="438"/>
    </location>
    <ligand>
        <name>Mn(2+)</name>
        <dbReference type="ChEBI" id="CHEBI:29035"/>
        <label>2</label>
    </ligand>
</feature>
<dbReference type="PANTHER" id="PTHR31637">
    <property type="entry name" value="2,3-BISPHOSPHOGLYCERATE-INDEPENDENT PHOSPHOGLYCERATE MUTASE"/>
    <property type="match status" value="1"/>
</dbReference>
<keyword evidence="3 7" id="KW-0479">Metal-binding</keyword>
<evidence type="ECO:0000256" key="3">
    <source>
        <dbReference type="ARBA" id="ARBA00022723"/>
    </source>
</evidence>
<dbReference type="GO" id="GO:0004619">
    <property type="term" value="F:phosphoglycerate mutase activity"/>
    <property type="evidence" value="ECO:0007669"/>
    <property type="project" value="UniProtKB-UniRule"/>
</dbReference>
<feature type="binding site" evidence="7 10">
    <location>
        <position position="181"/>
    </location>
    <ligand>
        <name>substrate</name>
    </ligand>
</feature>
<dbReference type="InterPro" id="IPR005995">
    <property type="entry name" value="Pgm_bpd_ind"/>
</dbReference>
<evidence type="ECO:0000256" key="9">
    <source>
        <dbReference type="PIRSR" id="PIRSR001492-1"/>
    </source>
</evidence>
<evidence type="ECO:0000256" key="8">
    <source>
        <dbReference type="NCBIfam" id="TIGR01307"/>
    </source>
</evidence>
<evidence type="ECO:0000256" key="5">
    <source>
        <dbReference type="ARBA" id="ARBA00023211"/>
    </source>
</evidence>
<comment type="cofactor">
    <cofactor evidence="7">
        <name>Mn(2+)</name>
        <dbReference type="ChEBI" id="CHEBI:29035"/>
    </cofactor>
    <text evidence="7">Binds 2 manganese ions per subunit.</text>
</comment>
<gene>
    <name evidence="7" type="primary">gpmI</name>
    <name evidence="14" type="ORF">GS429_16360</name>
</gene>
<evidence type="ECO:0000256" key="4">
    <source>
        <dbReference type="ARBA" id="ARBA00023152"/>
    </source>
</evidence>
<dbReference type="InterPro" id="IPR006124">
    <property type="entry name" value="Metalloenzyme"/>
</dbReference>
<comment type="similarity">
    <text evidence="2 7">Belongs to the BPG-independent phosphoglycerate mutase family.</text>
</comment>
<name>A0A6B0VS49_9EURY</name>
<sequence length="507" mass="55313">MDAALIILDGWGLGDGTSRDAVEAAATPNFDRLADEGAYGTLEVAGRRVGLPDGQMGNSEVGHLNIGAGRVVHQEYTRISDSIADGSFRENDAINSAFDHARENGGRVHFLGLVSDGGVHADHEHLHALIELAADRDVEAVTHAFTDGRDTSPTGGREYLAALEDVVDEHGTGDVATVSGRYYAMDRDQNWERTKRAYDAIVNREGDWTAESAVEAVERSYDRDVMDEFVEPTVISEQPALEDGDSVVWFNFRSDRARQLTRMLADIRPEDWIDELETSPPETAVVMLTQYDKTFDLPIAYPPNQPEQVLGEVLADHGKTQLRIAESEKYAHVTYFLNGGREVEFDGEIRKIVESPDVPTYDLQPEMSAPEVTDTAIDTVRADDPDVLVLNYANPDMVGHTGDYEAAIEAVEAVDAQLGRLTDALEGAGAHVLITADHGNADDMGTEENPHTAHTYNLVPLLYRASDGTDGSRTIREGGTLADIAPTMLELIGLDQPPEMTGETLLE</sequence>
<dbReference type="InterPro" id="IPR017850">
    <property type="entry name" value="Alkaline_phosphatase_core_sf"/>
</dbReference>
<dbReference type="Gene3D" id="3.40.1450.10">
    <property type="entry name" value="BPG-independent phosphoglycerate mutase, domain B"/>
    <property type="match status" value="1"/>
</dbReference>
<dbReference type="GO" id="GO:0006007">
    <property type="term" value="P:glucose catabolic process"/>
    <property type="evidence" value="ECO:0007669"/>
    <property type="project" value="InterPro"/>
</dbReference>
<dbReference type="Gene3D" id="3.40.720.10">
    <property type="entry name" value="Alkaline Phosphatase, subunit A"/>
    <property type="match status" value="1"/>
</dbReference>
<comment type="catalytic activity">
    <reaction evidence="7">
        <text>(2R)-2-phosphoglycerate = (2R)-3-phosphoglycerate</text>
        <dbReference type="Rhea" id="RHEA:15901"/>
        <dbReference type="ChEBI" id="CHEBI:58272"/>
        <dbReference type="ChEBI" id="CHEBI:58289"/>
        <dbReference type="EC" id="5.4.2.12"/>
    </reaction>
</comment>
<evidence type="ECO:0000259" key="12">
    <source>
        <dbReference type="Pfam" id="PF01676"/>
    </source>
</evidence>
<dbReference type="HAMAP" id="MF_01038">
    <property type="entry name" value="GpmI"/>
    <property type="match status" value="1"/>
</dbReference>
<dbReference type="GO" id="GO:0006096">
    <property type="term" value="P:glycolytic process"/>
    <property type="evidence" value="ECO:0007669"/>
    <property type="project" value="UniProtKB-UniRule"/>
</dbReference>
<dbReference type="GO" id="GO:0005737">
    <property type="term" value="C:cytoplasm"/>
    <property type="evidence" value="ECO:0007669"/>
    <property type="project" value="InterPro"/>
</dbReference>
<dbReference type="InterPro" id="IPR036646">
    <property type="entry name" value="PGAM_B_sf"/>
</dbReference>
<evidence type="ECO:0000256" key="1">
    <source>
        <dbReference type="ARBA" id="ARBA00004798"/>
    </source>
</evidence>
<dbReference type="EC" id="5.4.2.12" evidence="7 8"/>
<feature type="binding site" evidence="7 11">
    <location>
        <position position="9"/>
    </location>
    <ligand>
        <name>Mn(2+)</name>
        <dbReference type="ChEBI" id="CHEBI:29035"/>
        <label>2</label>
    </ligand>
</feature>